<keyword evidence="3" id="KW-0687">Ribonucleoprotein</keyword>
<gene>
    <name evidence="6" type="ORF">E2I00_016924</name>
</gene>
<accession>A0A6A1QER7</accession>
<dbReference type="EMBL" id="SGJD01000297">
    <property type="protein sequence ID" value="KAB0405827.1"/>
    <property type="molecule type" value="Genomic_DNA"/>
</dbReference>
<keyword evidence="2" id="KW-0689">Ribosomal protein</keyword>
<keyword evidence="7" id="KW-1185">Reference proteome</keyword>
<dbReference type="Proteomes" id="UP000437017">
    <property type="component" value="Unassembled WGS sequence"/>
</dbReference>
<dbReference type="InterPro" id="IPR001515">
    <property type="entry name" value="Ribosomal_eL32"/>
</dbReference>
<dbReference type="InterPro" id="IPR036351">
    <property type="entry name" value="Ribosomal_eL32_sf"/>
</dbReference>
<evidence type="ECO:0000313" key="7">
    <source>
        <dbReference type="Proteomes" id="UP000437017"/>
    </source>
</evidence>
<comment type="caution">
    <text evidence="6">The sequence shown here is derived from an EMBL/GenBank/DDBJ whole genome shotgun (WGS) entry which is preliminary data.</text>
</comment>
<proteinExistence type="inferred from homology"/>
<dbReference type="PANTHER" id="PTHR23413:SF1">
    <property type="entry name" value="RIBOSOMAL PROTEIN L32"/>
    <property type="match status" value="1"/>
</dbReference>
<dbReference type="GO" id="GO:0003735">
    <property type="term" value="F:structural constituent of ribosome"/>
    <property type="evidence" value="ECO:0007669"/>
    <property type="project" value="InterPro"/>
</dbReference>
<evidence type="ECO:0000256" key="2">
    <source>
        <dbReference type="ARBA" id="ARBA00022980"/>
    </source>
</evidence>
<feature type="transmembrane region" description="Helical" evidence="5">
    <location>
        <begin position="37"/>
        <end position="57"/>
    </location>
</feature>
<feature type="transmembrane region" description="Helical" evidence="5">
    <location>
        <begin position="615"/>
        <end position="643"/>
    </location>
</feature>
<dbReference type="SUPFAM" id="SSF52042">
    <property type="entry name" value="Ribosomal protein L32e"/>
    <property type="match status" value="1"/>
</dbReference>
<feature type="non-terminal residue" evidence="6">
    <location>
        <position position="1"/>
    </location>
</feature>
<feature type="transmembrane region" description="Helical" evidence="5">
    <location>
        <begin position="129"/>
        <end position="155"/>
    </location>
</feature>
<dbReference type="SMART" id="SM01393">
    <property type="entry name" value="Ribosomal_L32e"/>
    <property type="match status" value="1"/>
</dbReference>
<sequence>ITIIITFIIVTITTTIIIITTIIFIITVIITITTINIITITIIIITVIVTIFVTITISITITIIITIFVTITISITIIITIITTITIITITTIIIIITIAIIITIIVTITTIIVTITIIIIITITITTIIITIIITITTIIITIIITIILFRVLVTMLDLKDLISGESGALQAEILMCPMALRLSIISVIASISTPGDKVYRAAATNTSPSLALTPLEAQDHPKKKRTKKFIRHQSDRYAKSKQNWWKPRAIDNRVQRRFKGQILMPDIGYRSNKKTKHMLPSGFRKFLVKELEVLLMCDKSYCAEVARNVSPENCKATVERAAQQAIGVTGPNARLCSKKTNRQLSLSNTKFCLEELDKMSERTQDISVNIWILIKSRAKIAMQSQTVMKNQDIAAFTFVSFSAILLDDEAVSKKIHKTLFKDSLCLNLRVKKPYEPPTYIYKNAVTIVMETGQLRNVHARARMNSYSKRLYDFYVIKDIPGQAEIKVIKNANTINRDNIDLGERTSHWPEGTGVLLMWSMMLRTAQANLPKHFPPKLLPTAHGEEVMIGQKCIFNTHTLNGRITVHPSVGTPFWDTAVPGRMNPCVNRAIHHCDEAERVPVKHLDLGKNAASAVALLITWLLGFGFTEGDVVTGFVIIVSWERKRNTKAWKAFARNFMAGISQAFHLLLLDIGLTTVDLSRFPHQAALPVLDPRAEEKELSILGGSIPISASSQELNPVAEWNSRLAASEQKTAWVPNREPLISNLLVKNLDRDEKERVRSCDDWKCLRSAGEGRAGYGAEDLEEWLPFPALLPVDRRILEKNKEADVIYAGDNREKSDNSMEMDFVGTAEPTGVDTFKCLDFREAFAGPREKSIDMVAVFEGIFRLHALGPQIWLLEKRVNLNGPATSASVTAQNKGETHATHDSQFRDLPEQGYCQCLSNKNHAFSFVITINTFTLLLGPSVYWKTLSGPCLVPHFQHDLLKGFKPCAIPAGMQYYHIVLSFQLLIEEVNHTPSSGFPRKFTLHPAEGSMFFCLWPLALLLLIQDVKFCAVTDGLYGRSSPMTKPMFCEVNVMVVFSFANNIMAGDDCMKISLHSPLKERCLMLRVGVDTVYTSQALLHQPANPQVFAVESGGFALGLDFKIETATYHVTMNRVSPLWHTADVIDFEELGTGILQLESLKKKASLYSSLAETRNRSKDKLQDKARALEEGKGVGVFKVNFIEFNMLNSKAICSLLKSKVIASKEKRMECFGGSQVQYQLGVANLNRWPTVPEHGDILAFMRKYQKGREKLFITNTHTHKLTGYRLKLIDT</sequence>
<feature type="transmembrane region" description="Helical" evidence="5">
    <location>
        <begin position="63"/>
        <end position="88"/>
    </location>
</feature>
<keyword evidence="5" id="KW-1133">Transmembrane helix</keyword>
<organism evidence="6 7">
    <name type="scientific">Balaenoptera physalus</name>
    <name type="common">Fin whale</name>
    <name type="synonym">Balaena physalus</name>
    <dbReference type="NCBI Taxonomy" id="9770"/>
    <lineage>
        <taxon>Eukaryota</taxon>
        <taxon>Metazoa</taxon>
        <taxon>Chordata</taxon>
        <taxon>Craniata</taxon>
        <taxon>Vertebrata</taxon>
        <taxon>Euteleostomi</taxon>
        <taxon>Mammalia</taxon>
        <taxon>Eutheria</taxon>
        <taxon>Laurasiatheria</taxon>
        <taxon>Artiodactyla</taxon>
        <taxon>Whippomorpha</taxon>
        <taxon>Cetacea</taxon>
        <taxon>Mysticeti</taxon>
        <taxon>Balaenopteridae</taxon>
        <taxon>Balaenoptera</taxon>
    </lineage>
</organism>
<evidence type="ECO:0000256" key="3">
    <source>
        <dbReference type="ARBA" id="ARBA00023274"/>
    </source>
</evidence>
<dbReference type="InterPro" id="IPR000366">
    <property type="entry name" value="GPCR_STE2"/>
</dbReference>
<reference evidence="6 7" key="1">
    <citation type="journal article" date="2019" name="PLoS ONE">
        <title>Genomic analyses reveal an absence of contemporary introgressive admixture between fin whales and blue whales, despite known hybrids.</title>
        <authorList>
            <person name="Westbury M.V."/>
            <person name="Petersen B."/>
            <person name="Lorenzen E.D."/>
        </authorList>
    </citation>
    <scope>NUCLEOTIDE SEQUENCE [LARGE SCALE GENOMIC DNA]</scope>
    <source>
        <strain evidence="6">FinWhale-01</strain>
    </source>
</reference>
<dbReference type="PANTHER" id="PTHR23413">
    <property type="entry name" value="60S RIBOSOMAL PROTEIN L32 AND DNA-DIRECTED RNA POLYMERASE II, SUBUNIT N"/>
    <property type="match status" value="1"/>
</dbReference>
<feature type="transmembrane region" description="Helical" evidence="5">
    <location>
        <begin position="95"/>
        <end position="123"/>
    </location>
</feature>
<name>A0A6A1QER7_BALPH</name>
<dbReference type="Pfam" id="PF01655">
    <property type="entry name" value="Ribosomal_L32e"/>
    <property type="match status" value="1"/>
</dbReference>
<evidence type="ECO:0000256" key="5">
    <source>
        <dbReference type="SAM" id="Phobius"/>
    </source>
</evidence>
<dbReference type="GO" id="GO:0004932">
    <property type="term" value="F:mating-type factor pheromone receptor activity"/>
    <property type="evidence" value="ECO:0007669"/>
    <property type="project" value="InterPro"/>
</dbReference>
<keyword evidence="5" id="KW-0472">Membrane</keyword>
<evidence type="ECO:0000256" key="1">
    <source>
        <dbReference type="ARBA" id="ARBA00008431"/>
    </source>
</evidence>
<dbReference type="GO" id="GO:0006412">
    <property type="term" value="P:translation"/>
    <property type="evidence" value="ECO:0007669"/>
    <property type="project" value="InterPro"/>
</dbReference>
<dbReference type="CDD" id="cd00513">
    <property type="entry name" value="Ribosomal_L32_L32e"/>
    <property type="match status" value="1"/>
</dbReference>
<keyword evidence="5" id="KW-0812">Transmembrane</keyword>
<feature type="transmembrane region" description="Helical" evidence="5">
    <location>
        <begin position="6"/>
        <end position="30"/>
    </location>
</feature>
<dbReference type="GO" id="GO:0016020">
    <property type="term" value="C:membrane"/>
    <property type="evidence" value="ECO:0007669"/>
    <property type="project" value="InterPro"/>
</dbReference>
<feature type="transmembrane region" description="Helical" evidence="5">
    <location>
        <begin position="655"/>
        <end position="676"/>
    </location>
</feature>
<evidence type="ECO:0000256" key="4">
    <source>
        <dbReference type="ARBA" id="ARBA00035335"/>
    </source>
</evidence>
<evidence type="ECO:0000313" key="6">
    <source>
        <dbReference type="EMBL" id="KAB0405827.1"/>
    </source>
</evidence>
<comment type="similarity">
    <text evidence="1">Belongs to the eukaryotic ribosomal protein eL32 family.</text>
</comment>
<dbReference type="PRINTS" id="PR00250">
    <property type="entry name" value="GPCRSTE2"/>
</dbReference>
<dbReference type="GO" id="GO:0022625">
    <property type="term" value="C:cytosolic large ribosomal subunit"/>
    <property type="evidence" value="ECO:0007669"/>
    <property type="project" value="TreeGrafter"/>
</dbReference>
<protein>
    <recommendedName>
        <fullName evidence="4">60S ribosomal protein L32</fullName>
    </recommendedName>
</protein>